<dbReference type="OrthoDB" id="278338at2759"/>
<comment type="catalytic activity">
    <reaction evidence="14">
        <text>Ca(2+)(in) = Ca(2+)(out)</text>
        <dbReference type="Rhea" id="RHEA:29671"/>
        <dbReference type="ChEBI" id="CHEBI:29108"/>
    </reaction>
</comment>
<keyword evidence="3" id="KW-0813">Transport</keyword>
<evidence type="ECO:0000256" key="8">
    <source>
        <dbReference type="ARBA" id="ARBA00022837"/>
    </source>
</evidence>
<comment type="similarity">
    <text evidence="2">Belongs to the MCU (TC 1.A.77) family.</text>
</comment>
<feature type="signal peptide" evidence="17">
    <location>
        <begin position="1"/>
        <end position="17"/>
    </location>
</feature>
<keyword evidence="6 16" id="KW-0812">Transmembrane</keyword>
<feature type="transmembrane region" description="Helical" evidence="16">
    <location>
        <begin position="263"/>
        <end position="281"/>
    </location>
</feature>
<dbReference type="Pfam" id="PF04678">
    <property type="entry name" value="MCU"/>
    <property type="match status" value="1"/>
</dbReference>
<dbReference type="InterPro" id="IPR039055">
    <property type="entry name" value="MCU_fam"/>
</dbReference>
<dbReference type="Proteomes" id="UP000027138">
    <property type="component" value="Unassembled WGS sequence"/>
</dbReference>
<keyword evidence="4" id="KW-0109">Calcium transport</keyword>
<evidence type="ECO:0000256" key="15">
    <source>
        <dbReference type="SAM" id="MobiDB-lite"/>
    </source>
</evidence>
<sequence>MWRRLWSAAVFKQTASAAAAVGRTTPSLHTAPFFTGTGWRPVIEPLERGVGGMTLAVLFSKSVLMSTTTTTTTTSPSPSSSEEDSRFPFSGTAEKDSNKQEGGGGGGTENITCAEVKRLMRLVNVEGLKIKLGMEGKEVIPYTDLLQACQSLGVARSQEEAAAFARVLDEAGVVLLFRDKVYLHPDKVVELIRRAMPLAFTPEDDPMRVELRTLQERKEEIDILAHRQVRRILWCGLGIALAHIGLFFRLTFWEFSWDVMEPISFFATTTGIIVGYAYFLFTSRDPTYQDLMKRLFLSRQRKLFKKQKFDVEKFKELQKKCKVPLDASTSIKNRTGLELDLEDAIHKY</sequence>
<dbReference type="STRING" id="180498.A0A067LML8"/>
<evidence type="ECO:0000256" key="11">
    <source>
        <dbReference type="ARBA" id="ARBA00023128"/>
    </source>
</evidence>
<dbReference type="PANTHER" id="PTHR13462">
    <property type="entry name" value="CALCIUM UNIPORTER PROTEIN, MITOCHONDRIAL"/>
    <property type="match status" value="1"/>
</dbReference>
<dbReference type="GO" id="GO:1990246">
    <property type="term" value="C:uniplex complex"/>
    <property type="evidence" value="ECO:0007669"/>
    <property type="project" value="TreeGrafter"/>
</dbReference>
<protein>
    <recommendedName>
        <fullName evidence="18">Calcium uniporter protein C-terminal domain-containing protein</fullName>
    </recommendedName>
</protein>
<dbReference type="GO" id="GO:0051560">
    <property type="term" value="P:mitochondrial calcium ion homeostasis"/>
    <property type="evidence" value="ECO:0007669"/>
    <property type="project" value="InterPro"/>
</dbReference>
<comment type="subcellular location">
    <subcellularLocation>
        <location evidence="1">Mitochondrion inner membrane</location>
        <topology evidence="1">Multi-pass membrane protein</topology>
    </subcellularLocation>
</comment>
<keyword evidence="9 16" id="KW-1133">Transmembrane helix</keyword>
<feature type="transmembrane region" description="Helical" evidence="16">
    <location>
        <begin position="232"/>
        <end position="251"/>
    </location>
</feature>
<evidence type="ECO:0000256" key="4">
    <source>
        <dbReference type="ARBA" id="ARBA00022568"/>
    </source>
</evidence>
<evidence type="ECO:0000256" key="10">
    <source>
        <dbReference type="ARBA" id="ARBA00023065"/>
    </source>
</evidence>
<evidence type="ECO:0000256" key="17">
    <source>
        <dbReference type="SAM" id="SignalP"/>
    </source>
</evidence>
<gene>
    <name evidence="19" type="ORF">JCGZ_17266</name>
</gene>
<dbReference type="AlphaFoldDB" id="A0A067LML8"/>
<feature type="chain" id="PRO_5001644811" description="Calcium uniporter protein C-terminal domain-containing protein" evidence="17">
    <location>
        <begin position="18"/>
        <end position="348"/>
    </location>
</feature>
<keyword evidence="8" id="KW-0106">Calcium</keyword>
<evidence type="ECO:0000256" key="9">
    <source>
        <dbReference type="ARBA" id="ARBA00022989"/>
    </source>
</evidence>
<evidence type="ECO:0000256" key="3">
    <source>
        <dbReference type="ARBA" id="ARBA00022448"/>
    </source>
</evidence>
<dbReference type="GO" id="GO:0005262">
    <property type="term" value="F:calcium channel activity"/>
    <property type="evidence" value="ECO:0007669"/>
    <property type="project" value="UniProtKB-KW"/>
</dbReference>
<proteinExistence type="inferred from homology"/>
<feature type="region of interest" description="Disordered" evidence="15">
    <location>
        <begin position="69"/>
        <end position="109"/>
    </location>
</feature>
<keyword evidence="20" id="KW-1185">Reference proteome</keyword>
<keyword evidence="12 16" id="KW-0472">Membrane</keyword>
<dbReference type="InterPro" id="IPR006769">
    <property type="entry name" value="MCU_C"/>
</dbReference>
<feature type="domain" description="Calcium uniporter protein C-terminal" evidence="18">
    <location>
        <begin position="159"/>
        <end position="317"/>
    </location>
</feature>
<evidence type="ECO:0000256" key="7">
    <source>
        <dbReference type="ARBA" id="ARBA00022792"/>
    </source>
</evidence>
<dbReference type="PANTHER" id="PTHR13462:SF10">
    <property type="entry name" value="CALCIUM UNIPORTER PROTEIN, MITOCHONDRIAL"/>
    <property type="match status" value="1"/>
</dbReference>
<keyword evidence="10" id="KW-0406">Ion transport</keyword>
<dbReference type="KEGG" id="jcu:105638461"/>
<evidence type="ECO:0000256" key="16">
    <source>
        <dbReference type="SAM" id="Phobius"/>
    </source>
</evidence>
<reference evidence="19 20" key="1">
    <citation type="journal article" date="2014" name="PLoS ONE">
        <title>Global Analysis of Gene Expression Profiles in Physic Nut (Jatropha curcas L.) Seedlings Exposed to Salt Stress.</title>
        <authorList>
            <person name="Zhang L."/>
            <person name="Zhang C."/>
            <person name="Wu P."/>
            <person name="Chen Y."/>
            <person name="Li M."/>
            <person name="Jiang H."/>
            <person name="Wu G."/>
        </authorList>
    </citation>
    <scope>NUCLEOTIDE SEQUENCE [LARGE SCALE GENOMIC DNA]</scope>
    <source>
        <strain evidence="20">cv. GZQX0401</strain>
        <tissue evidence="19">Young leaves</tissue>
    </source>
</reference>
<evidence type="ECO:0000256" key="13">
    <source>
        <dbReference type="ARBA" id="ARBA00023303"/>
    </source>
</evidence>
<evidence type="ECO:0000256" key="1">
    <source>
        <dbReference type="ARBA" id="ARBA00004448"/>
    </source>
</evidence>
<keyword evidence="13" id="KW-0407">Ion channel</keyword>
<accession>A0A067LML8</accession>
<keyword evidence="5" id="KW-0107">Calcium channel</keyword>
<evidence type="ECO:0000256" key="14">
    <source>
        <dbReference type="ARBA" id="ARBA00036634"/>
    </source>
</evidence>
<feature type="compositionally biased region" description="Low complexity" evidence="15">
    <location>
        <begin position="69"/>
        <end position="80"/>
    </location>
</feature>
<name>A0A067LML8_JATCU</name>
<dbReference type="EMBL" id="KK914227">
    <property type="protein sequence ID" value="KDP45659.1"/>
    <property type="molecule type" value="Genomic_DNA"/>
</dbReference>
<evidence type="ECO:0000313" key="20">
    <source>
        <dbReference type="Proteomes" id="UP000027138"/>
    </source>
</evidence>
<evidence type="ECO:0000259" key="18">
    <source>
        <dbReference type="Pfam" id="PF04678"/>
    </source>
</evidence>
<evidence type="ECO:0000256" key="6">
    <source>
        <dbReference type="ARBA" id="ARBA00022692"/>
    </source>
</evidence>
<organism evidence="19 20">
    <name type="scientific">Jatropha curcas</name>
    <name type="common">Barbados nut</name>
    <dbReference type="NCBI Taxonomy" id="180498"/>
    <lineage>
        <taxon>Eukaryota</taxon>
        <taxon>Viridiplantae</taxon>
        <taxon>Streptophyta</taxon>
        <taxon>Embryophyta</taxon>
        <taxon>Tracheophyta</taxon>
        <taxon>Spermatophyta</taxon>
        <taxon>Magnoliopsida</taxon>
        <taxon>eudicotyledons</taxon>
        <taxon>Gunneridae</taxon>
        <taxon>Pentapetalae</taxon>
        <taxon>rosids</taxon>
        <taxon>fabids</taxon>
        <taxon>Malpighiales</taxon>
        <taxon>Euphorbiaceae</taxon>
        <taxon>Crotonoideae</taxon>
        <taxon>Jatropheae</taxon>
        <taxon>Jatropha</taxon>
    </lineage>
</organism>
<keyword evidence="17" id="KW-0732">Signal</keyword>
<evidence type="ECO:0000256" key="2">
    <source>
        <dbReference type="ARBA" id="ARBA00005653"/>
    </source>
</evidence>
<keyword evidence="11" id="KW-0496">Mitochondrion</keyword>
<dbReference type="GO" id="GO:0036444">
    <property type="term" value="P:calcium import into the mitochondrion"/>
    <property type="evidence" value="ECO:0007669"/>
    <property type="project" value="TreeGrafter"/>
</dbReference>
<keyword evidence="7" id="KW-0999">Mitochondrion inner membrane</keyword>
<dbReference type="GO" id="GO:0015292">
    <property type="term" value="F:uniporter activity"/>
    <property type="evidence" value="ECO:0007669"/>
    <property type="project" value="TreeGrafter"/>
</dbReference>
<evidence type="ECO:0000313" key="19">
    <source>
        <dbReference type="EMBL" id="KDP45659.1"/>
    </source>
</evidence>
<evidence type="ECO:0000256" key="5">
    <source>
        <dbReference type="ARBA" id="ARBA00022673"/>
    </source>
</evidence>
<evidence type="ECO:0000256" key="12">
    <source>
        <dbReference type="ARBA" id="ARBA00023136"/>
    </source>
</evidence>